<dbReference type="GO" id="GO:0005737">
    <property type="term" value="C:cytoplasm"/>
    <property type="evidence" value="ECO:0007669"/>
    <property type="project" value="TreeGrafter"/>
</dbReference>
<comment type="caution">
    <text evidence="4">The sequence shown here is derived from an EMBL/GenBank/DDBJ whole genome shotgun (WGS) entry which is preliminary data.</text>
</comment>
<feature type="compositionally biased region" description="Basic residues" evidence="2">
    <location>
        <begin position="202"/>
        <end position="216"/>
    </location>
</feature>
<evidence type="ECO:0000313" key="5">
    <source>
        <dbReference type="Proteomes" id="UP001497497"/>
    </source>
</evidence>
<evidence type="ECO:0000313" key="4">
    <source>
        <dbReference type="EMBL" id="CAL1534667.1"/>
    </source>
</evidence>
<dbReference type="InterPro" id="IPR036054">
    <property type="entry name" value="BTG-like_sf"/>
</dbReference>
<dbReference type="SUPFAM" id="SSF160696">
    <property type="entry name" value="BTG domain-like"/>
    <property type="match status" value="1"/>
</dbReference>
<dbReference type="Proteomes" id="UP001497497">
    <property type="component" value="Unassembled WGS sequence"/>
</dbReference>
<evidence type="ECO:0000259" key="3">
    <source>
        <dbReference type="SMART" id="SM00099"/>
    </source>
</evidence>
<feature type="compositionally biased region" description="Low complexity" evidence="2">
    <location>
        <begin position="376"/>
        <end position="411"/>
    </location>
</feature>
<sequence length="434" mass="47394">MKPEINAAAEFLSRIFLAHENITKEKVGEFKQHLSNLLEERFRDHWHETCPTKGQAYRCIRVCPEEPLDPVLERVCNEVGINTEDFNLPFELTLWVDPTEVVCKFGDLKCSYHTVAKKDQSSGNLDNQAQYLDIDDLVENARDLYLKKQTVIIHPVHSTEMHIPNPYPDGTNGFTMAIRINGTMHYNTSGSPPPNYDGSPRGKGKTSHSTHHKRGGGFHYYGKSSGGKGTYVANGTVNSGGTHLPSAHHSYQHHRNHNHHHPHHNHHHGSSGQHGPYSAYSNGYLNGYGDENGSGFDQRSASPSKMMGVMPSMGSAAGPGQISQSSPTPEQIQQQMQHPPPMPSQMPPHLHQAFGHPPTDTTTLPPPPPPPPQQQPPSSTTTSATTSSSSNSNINSNGAGSGKPSSNGSNSKYQGNRGNVGSRNKQSSPVKETK</sequence>
<feature type="compositionally biased region" description="Pro residues" evidence="2">
    <location>
        <begin position="364"/>
        <end position="375"/>
    </location>
</feature>
<protein>
    <recommendedName>
        <fullName evidence="3">Anti-proliferative protein domain-containing protein</fullName>
    </recommendedName>
</protein>
<feature type="region of interest" description="Disordered" evidence="2">
    <location>
        <begin position="235"/>
        <end position="434"/>
    </location>
</feature>
<gene>
    <name evidence="4" type="ORF">GSLYS_00008627001</name>
</gene>
<dbReference type="Pfam" id="PF07742">
    <property type="entry name" value="BTG"/>
    <property type="match status" value="1"/>
</dbReference>
<feature type="compositionally biased region" description="Low complexity" evidence="2">
    <location>
        <begin position="327"/>
        <end position="337"/>
    </location>
</feature>
<proteinExistence type="inferred from homology"/>
<dbReference type="SMART" id="SM00099">
    <property type="entry name" value="btg1"/>
    <property type="match status" value="1"/>
</dbReference>
<organism evidence="4 5">
    <name type="scientific">Lymnaea stagnalis</name>
    <name type="common">Great pond snail</name>
    <name type="synonym">Helix stagnalis</name>
    <dbReference type="NCBI Taxonomy" id="6523"/>
    <lineage>
        <taxon>Eukaryota</taxon>
        <taxon>Metazoa</taxon>
        <taxon>Spiralia</taxon>
        <taxon>Lophotrochozoa</taxon>
        <taxon>Mollusca</taxon>
        <taxon>Gastropoda</taxon>
        <taxon>Heterobranchia</taxon>
        <taxon>Euthyneura</taxon>
        <taxon>Panpulmonata</taxon>
        <taxon>Hygrophila</taxon>
        <taxon>Lymnaeoidea</taxon>
        <taxon>Lymnaeidae</taxon>
        <taxon>Lymnaea</taxon>
    </lineage>
</organism>
<dbReference type="PANTHER" id="PTHR22978:SF44">
    <property type="entry name" value="PROTEIN BTG3-LIKE PROTEIN"/>
    <property type="match status" value="1"/>
</dbReference>
<feature type="compositionally biased region" description="Basic residues" evidence="2">
    <location>
        <begin position="250"/>
        <end position="269"/>
    </location>
</feature>
<accession>A0AAV2HLD3</accession>
<name>A0AAV2HLD3_LYMST</name>
<dbReference type="PANTHER" id="PTHR22978">
    <property type="entry name" value="B-CELL TRANSLOCATION GENE"/>
    <property type="match status" value="1"/>
</dbReference>
<evidence type="ECO:0000256" key="2">
    <source>
        <dbReference type="SAM" id="MobiDB-lite"/>
    </source>
</evidence>
<feature type="compositionally biased region" description="Low complexity" evidence="2">
    <location>
        <begin position="347"/>
        <end position="363"/>
    </location>
</feature>
<reference evidence="4 5" key="1">
    <citation type="submission" date="2024-04" db="EMBL/GenBank/DDBJ databases">
        <authorList>
            <consortium name="Genoscope - CEA"/>
            <person name="William W."/>
        </authorList>
    </citation>
    <scope>NUCLEOTIDE SEQUENCE [LARGE SCALE GENOMIC DNA]</scope>
</reference>
<dbReference type="AlphaFoldDB" id="A0AAV2HLD3"/>
<keyword evidence="5" id="KW-1185">Reference proteome</keyword>
<dbReference type="GO" id="GO:0005634">
    <property type="term" value="C:nucleus"/>
    <property type="evidence" value="ECO:0007669"/>
    <property type="project" value="TreeGrafter"/>
</dbReference>
<dbReference type="EMBL" id="CAXITT010000179">
    <property type="protein sequence ID" value="CAL1534667.1"/>
    <property type="molecule type" value="Genomic_DNA"/>
</dbReference>
<dbReference type="InterPro" id="IPR002087">
    <property type="entry name" value="Anti_prolifrtn"/>
</dbReference>
<comment type="similarity">
    <text evidence="1">Belongs to the BTG family.</text>
</comment>
<feature type="region of interest" description="Disordered" evidence="2">
    <location>
        <begin position="184"/>
        <end position="221"/>
    </location>
</feature>
<feature type="domain" description="Anti-proliferative protein" evidence="3">
    <location>
        <begin position="1"/>
        <end position="108"/>
    </location>
</feature>
<dbReference type="InterPro" id="IPR033332">
    <property type="entry name" value="BTG"/>
</dbReference>
<evidence type="ECO:0000256" key="1">
    <source>
        <dbReference type="ARBA" id="ARBA00007989"/>
    </source>
</evidence>
<feature type="compositionally biased region" description="Polar residues" evidence="2">
    <location>
        <begin position="412"/>
        <end position="434"/>
    </location>
</feature>
<dbReference type="Gene3D" id="3.90.640.90">
    <property type="entry name" value="Anti-proliferative protein, N-terminal domain"/>
    <property type="match status" value="1"/>
</dbReference>
<dbReference type="PRINTS" id="PR00310">
    <property type="entry name" value="ANTIPRLFBTG1"/>
</dbReference>